<dbReference type="EMBL" id="CAJNNV010002772">
    <property type="protein sequence ID" value="CAE8587809.1"/>
    <property type="molecule type" value="Genomic_DNA"/>
</dbReference>
<evidence type="ECO:0000313" key="2">
    <source>
        <dbReference type="Proteomes" id="UP000654075"/>
    </source>
</evidence>
<protein>
    <submittedName>
        <fullName evidence="1">Uncharacterized protein</fullName>
    </submittedName>
</protein>
<sequence>AVGGATGVGLNGEGPTTYLGQAWAWDHQLSPDEVKSLYLATRTRYYPNYEADIRNGQVVTSGQEVKVSGRLGCPQPGCSSTITLSGLPTTAATICKLTVDVVITDYSNPNEVVEFINIDGFDVIKNCWPGKDNAPSELYRCADQVDVSQEVLGAAFLNDGKVVVTAKISDEVNQYRAPSKWFLEAFVE</sequence>
<proteinExistence type="predicted"/>
<reference evidence="1" key="1">
    <citation type="submission" date="2021-02" db="EMBL/GenBank/DDBJ databases">
        <authorList>
            <person name="Dougan E. K."/>
            <person name="Rhodes N."/>
            <person name="Thang M."/>
            <person name="Chan C."/>
        </authorList>
    </citation>
    <scope>NUCLEOTIDE SEQUENCE</scope>
</reference>
<evidence type="ECO:0000313" key="1">
    <source>
        <dbReference type="EMBL" id="CAE8587809.1"/>
    </source>
</evidence>
<dbReference type="Proteomes" id="UP000654075">
    <property type="component" value="Unassembled WGS sequence"/>
</dbReference>
<keyword evidence="2" id="KW-1185">Reference proteome</keyword>
<accession>A0A813DNG0</accession>
<dbReference type="OrthoDB" id="411870at2759"/>
<organism evidence="1 2">
    <name type="scientific">Polarella glacialis</name>
    <name type="common">Dinoflagellate</name>
    <dbReference type="NCBI Taxonomy" id="89957"/>
    <lineage>
        <taxon>Eukaryota</taxon>
        <taxon>Sar</taxon>
        <taxon>Alveolata</taxon>
        <taxon>Dinophyceae</taxon>
        <taxon>Suessiales</taxon>
        <taxon>Suessiaceae</taxon>
        <taxon>Polarella</taxon>
    </lineage>
</organism>
<feature type="non-terminal residue" evidence="1">
    <location>
        <position position="188"/>
    </location>
</feature>
<dbReference type="AlphaFoldDB" id="A0A813DNG0"/>
<name>A0A813DNG0_POLGL</name>
<gene>
    <name evidence="1" type="ORF">PGLA1383_LOCUS6635</name>
</gene>
<feature type="non-terminal residue" evidence="1">
    <location>
        <position position="1"/>
    </location>
</feature>
<comment type="caution">
    <text evidence="1">The sequence shown here is derived from an EMBL/GenBank/DDBJ whole genome shotgun (WGS) entry which is preliminary data.</text>
</comment>